<dbReference type="GO" id="GO:0004519">
    <property type="term" value="F:endonuclease activity"/>
    <property type="evidence" value="ECO:0007669"/>
    <property type="project" value="UniProtKB-KW"/>
</dbReference>
<evidence type="ECO:0000259" key="12">
    <source>
        <dbReference type="PROSITE" id="PS50876"/>
    </source>
</evidence>
<dbReference type="InterPro" id="IPR017856">
    <property type="entry name" value="Integrase-like_N"/>
</dbReference>
<comment type="caution">
    <text evidence="14">The sequence shown here is derived from an EMBL/GenBank/DDBJ whole genome shotgun (WGS) entry which is preliminary data.</text>
</comment>
<feature type="non-terminal residue" evidence="14">
    <location>
        <position position="1"/>
    </location>
</feature>
<keyword evidence="3" id="KW-0548">Nucleotidyltransferase</keyword>
<reference evidence="14 15" key="1">
    <citation type="submission" date="2019-09" db="EMBL/GenBank/DDBJ databases">
        <title>Bird 10,000 Genomes (B10K) Project - Family phase.</title>
        <authorList>
            <person name="Zhang G."/>
        </authorList>
    </citation>
    <scope>NUCLEOTIDE SEQUENCE [LARGE SCALE GENOMIC DNA]</scope>
    <source>
        <strain evidence="14">B10K-DU-001-48</strain>
        <tissue evidence="14">Muscle</tissue>
    </source>
</reference>
<dbReference type="EMBL" id="VXAD01005612">
    <property type="protein sequence ID" value="NXJ22658.1"/>
    <property type="molecule type" value="Genomic_DNA"/>
</dbReference>
<evidence type="ECO:0000256" key="8">
    <source>
        <dbReference type="ARBA" id="ARBA00022833"/>
    </source>
</evidence>
<dbReference type="GO" id="GO:0008270">
    <property type="term" value="F:zinc ion binding"/>
    <property type="evidence" value="ECO:0007669"/>
    <property type="project" value="UniProtKB-KW"/>
</dbReference>
<protein>
    <recommendedName>
        <fullName evidence="1">RNA-directed DNA polymerase</fullName>
        <ecNumber evidence="1">2.7.7.49</ecNumber>
    </recommendedName>
</protein>
<keyword evidence="6" id="KW-0255">Endonuclease</keyword>
<dbReference type="Gene3D" id="1.10.10.200">
    <property type="match status" value="1"/>
</dbReference>
<dbReference type="InterPro" id="IPR036397">
    <property type="entry name" value="RNaseH_sf"/>
</dbReference>
<evidence type="ECO:0000256" key="4">
    <source>
        <dbReference type="ARBA" id="ARBA00022722"/>
    </source>
</evidence>
<evidence type="ECO:0000313" key="14">
    <source>
        <dbReference type="EMBL" id="NXJ22658.1"/>
    </source>
</evidence>
<evidence type="ECO:0000256" key="3">
    <source>
        <dbReference type="ARBA" id="ARBA00022695"/>
    </source>
</evidence>
<dbReference type="GO" id="GO:0015074">
    <property type="term" value="P:DNA integration"/>
    <property type="evidence" value="ECO:0007669"/>
    <property type="project" value="InterPro"/>
</dbReference>
<keyword evidence="4" id="KW-0540">Nuclease</keyword>
<dbReference type="SUPFAM" id="SSF46919">
    <property type="entry name" value="N-terminal Zn binding domain of HIV integrase"/>
    <property type="match status" value="1"/>
</dbReference>
<dbReference type="SUPFAM" id="SSF53098">
    <property type="entry name" value="Ribonuclease H-like"/>
    <property type="match status" value="1"/>
</dbReference>
<evidence type="ECO:0000256" key="11">
    <source>
        <dbReference type="PROSITE-ProRule" id="PRU00450"/>
    </source>
</evidence>
<dbReference type="Proteomes" id="UP000537234">
    <property type="component" value="Unassembled WGS sequence"/>
</dbReference>
<dbReference type="PANTHER" id="PTHR41694">
    <property type="entry name" value="ENDOGENOUS RETROVIRUS GROUP K MEMBER POL PROTEIN"/>
    <property type="match status" value="1"/>
</dbReference>
<dbReference type="PANTHER" id="PTHR41694:SF4">
    <property type="entry name" value="ENDOGENOUS RETROVIRUS GROUP K MEMBER 10 POL PROTEIN-RELATED"/>
    <property type="match status" value="1"/>
</dbReference>
<evidence type="ECO:0000256" key="5">
    <source>
        <dbReference type="ARBA" id="ARBA00022723"/>
    </source>
</evidence>
<keyword evidence="9" id="KW-0695">RNA-directed DNA polymerase</keyword>
<keyword evidence="11" id="KW-0863">Zinc-finger</keyword>
<dbReference type="PROSITE" id="PS50876">
    <property type="entry name" value="ZF_INTEGRASE"/>
    <property type="match status" value="1"/>
</dbReference>
<dbReference type="Gene3D" id="3.30.420.10">
    <property type="entry name" value="Ribonuclease H-like superfamily/Ribonuclease H"/>
    <property type="match status" value="1"/>
</dbReference>
<evidence type="ECO:0000256" key="9">
    <source>
        <dbReference type="ARBA" id="ARBA00022918"/>
    </source>
</evidence>
<evidence type="ECO:0000256" key="6">
    <source>
        <dbReference type="ARBA" id="ARBA00022759"/>
    </source>
</evidence>
<dbReference type="InterPro" id="IPR012337">
    <property type="entry name" value="RNaseH-like_sf"/>
</dbReference>
<keyword evidence="10" id="KW-0511">Multifunctional enzyme</keyword>
<accession>A0A7K9ZK37</accession>
<dbReference type="EC" id="2.7.7.49" evidence="1"/>
<sequence length="114" mass="12663">LVEGNAVVDTLMMMTTVPNQITQAKLSHEFYHQNAKALSKQFDLTFSQARQIVHSCPNCARLTPLPTALGANPRGLGVNEVWQMDVTHVSSFGTLKYVHVSVDTYSKFFCCLCL</sequence>
<keyword evidence="7" id="KW-0378">Hydrolase</keyword>
<organism evidence="14 15">
    <name type="scientific">Dicrurus megarhynchus</name>
    <dbReference type="NCBI Taxonomy" id="450177"/>
    <lineage>
        <taxon>Eukaryota</taxon>
        <taxon>Metazoa</taxon>
        <taxon>Chordata</taxon>
        <taxon>Craniata</taxon>
        <taxon>Vertebrata</taxon>
        <taxon>Euteleostomi</taxon>
        <taxon>Archelosauria</taxon>
        <taxon>Archosauria</taxon>
        <taxon>Dinosauria</taxon>
        <taxon>Saurischia</taxon>
        <taxon>Theropoda</taxon>
        <taxon>Coelurosauria</taxon>
        <taxon>Aves</taxon>
        <taxon>Neognathae</taxon>
        <taxon>Neoaves</taxon>
        <taxon>Telluraves</taxon>
        <taxon>Australaves</taxon>
        <taxon>Passeriformes</taxon>
        <taxon>Corvoidea</taxon>
        <taxon>Dicruridae</taxon>
        <taxon>Dicrurus</taxon>
    </lineage>
</organism>
<dbReference type="GO" id="GO:0003964">
    <property type="term" value="F:RNA-directed DNA polymerase activity"/>
    <property type="evidence" value="ECO:0007669"/>
    <property type="project" value="UniProtKB-KW"/>
</dbReference>
<keyword evidence="15" id="KW-1185">Reference proteome</keyword>
<dbReference type="InterPro" id="IPR003308">
    <property type="entry name" value="Integrase_Zn-bd_dom_N"/>
</dbReference>
<keyword evidence="2" id="KW-0808">Transferase</keyword>
<feature type="non-terminal residue" evidence="14">
    <location>
        <position position="114"/>
    </location>
</feature>
<dbReference type="PROSITE" id="PS50994">
    <property type="entry name" value="INTEGRASE"/>
    <property type="match status" value="1"/>
</dbReference>
<name>A0A7K9ZK37_9CORV</name>
<feature type="domain" description="Integrase catalytic" evidence="13">
    <location>
        <begin position="69"/>
        <end position="114"/>
    </location>
</feature>
<proteinExistence type="predicted"/>
<feature type="domain" description="Integrase-type" evidence="12">
    <location>
        <begin position="19"/>
        <end position="60"/>
    </location>
</feature>
<evidence type="ECO:0000256" key="2">
    <source>
        <dbReference type="ARBA" id="ARBA00022679"/>
    </source>
</evidence>
<evidence type="ECO:0000256" key="10">
    <source>
        <dbReference type="ARBA" id="ARBA00023268"/>
    </source>
</evidence>
<dbReference type="AlphaFoldDB" id="A0A7K9ZK37"/>
<dbReference type="Pfam" id="PF02022">
    <property type="entry name" value="Integrase_Zn"/>
    <property type="match status" value="1"/>
</dbReference>
<keyword evidence="5" id="KW-0479">Metal-binding</keyword>
<keyword evidence="8" id="KW-0862">Zinc</keyword>
<evidence type="ECO:0000259" key="13">
    <source>
        <dbReference type="PROSITE" id="PS50994"/>
    </source>
</evidence>
<dbReference type="InterPro" id="IPR001584">
    <property type="entry name" value="Integrase_cat-core"/>
</dbReference>
<dbReference type="GO" id="GO:0016787">
    <property type="term" value="F:hydrolase activity"/>
    <property type="evidence" value="ECO:0007669"/>
    <property type="project" value="UniProtKB-KW"/>
</dbReference>
<evidence type="ECO:0000256" key="1">
    <source>
        <dbReference type="ARBA" id="ARBA00012493"/>
    </source>
</evidence>
<gene>
    <name evidence="14" type="primary">Ervk7_0</name>
    <name evidence="14" type="ORF">DICMEG_R16280</name>
</gene>
<dbReference type="GO" id="GO:0035613">
    <property type="term" value="F:RNA stem-loop binding"/>
    <property type="evidence" value="ECO:0007669"/>
    <property type="project" value="TreeGrafter"/>
</dbReference>
<evidence type="ECO:0000313" key="15">
    <source>
        <dbReference type="Proteomes" id="UP000537234"/>
    </source>
</evidence>
<evidence type="ECO:0000256" key="7">
    <source>
        <dbReference type="ARBA" id="ARBA00022801"/>
    </source>
</evidence>